<evidence type="ECO:0000256" key="2">
    <source>
        <dbReference type="PROSITE-ProRule" id="PRU01076"/>
    </source>
</evidence>
<organism evidence="4 5">
    <name type="scientific">Sinimarinibacterium flocculans</name>
    <dbReference type="NCBI Taxonomy" id="985250"/>
    <lineage>
        <taxon>Bacteria</taxon>
        <taxon>Pseudomonadati</taxon>
        <taxon>Pseudomonadota</taxon>
        <taxon>Gammaproteobacteria</taxon>
        <taxon>Nevskiales</taxon>
        <taxon>Nevskiaceae</taxon>
        <taxon>Sinimarinibacterium</taxon>
    </lineage>
</organism>
<dbReference type="Gene3D" id="2.10.260.10">
    <property type="match status" value="1"/>
</dbReference>
<dbReference type="InterPro" id="IPR007159">
    <property type="entry name" value="SpoVT-AbrB_dom"/>
</dbReference>
<dbReference type="PROSITE" id="PS51740">
    <property type="entry name" value="SPOVT_ABRB"/>
    <property type="match status" value="1"/>
</dbReference>
<name>A0A318EB69_9GAMM</name>
<dbReference type="InterPro" id="IPR051734">
    <property type="entry name" value="VapB_TA_antitoxins"/>
</dbReference>
<dbReference type="PANTHER" id="PTHR37550:SF3">
    <property type="entry name" value="ANTITOXIN VAPB1"/>
    <property type="match status" value="1"/>
</dbReference>
<dbReference type="OrthoDB" id="5298361at2"/>
<comment type="caution">
    <text evidence="4">The sequence shown here is derived from an EMBL/GenBank/DDBJ whole genome shotgun (WGS) entry which is preliminary data.</text>
</comment>
<accession>A0A318EB69</accession>
<protein>
    <submittedName>
        <fullName evidence="4">Antitoxin VapB</fullName>
    </submittedName>
</protein>
<dbReference type="InterPro" id="IPR047976">
    <property type="entry name" value="Anti_VapB2-like"/>
</dbReference>
<dbReference type="NCBIfam" id="NF040493">
    <property type="entry name" value="TA_anti_VapB"/>
    <property type="match status" value="1"/>
</dbReference>
<dbReference type="PANTHER" id="PTHR37550">
    <property type="entry name" value="ANTITOXIN VAPB1"/>
    <property type="match status" value="1"/>
</dbReference>
<keyword evidence="2" id="KW-0238">DNA-binding</keyword>
<evidence type="ECO:0000259" key="3">
    <source>
        <dbReference type="PROSITE" id="PS51740"/>
    </source>
</evidence>
<sequence>MTIARVFKSGNSQAVRLPKQFRLDAPEVEIFRRGDEIVLKARRKGMASAFHLLAGMPDDFFQDGRDDPPPQKRKGL</sequence>
<feature type="domain" description="SpoVT-AbrB" evidence="3">
    <location>
        <begin position="4"/>
        <end position="44"/>
    </location>
</feature>
<dbReference type="GO" id="GO:0003677">
    <property type="term" value="F:DNA binding"/>
    <property type="evidence" value="ECO:0007669"/>
    <property type="project" value="UniProtKB-UniRule"/>
</dbReference>
<gene>
    <name evidence="4" type="ORF">C8D93_10771</name>
</gene>
<dbReference type="Proteomes" id="UP000248330">
    <property type="component" value="Unassembled WGS sequence"/>
</dbReference>
<dbReference type="EMBL" id="QICN01000007">
    <property type="protein sequence ID" value="PXV66507.1"/>
    <property type="molecule type" value="Genomic_DNA"/>
</dbReference>
<dbReference type="AlphaFoldDB" id="A0A318EB69"/>
<keyword evidence="5" id="KW-1185">Reference proteome</keyword>
<comment type="similarity">
    <text evidence="1">Belongs to the VapB family.</text>
</comment>
<proteinExistence type="inferred from homology"/>
<evidence type="ECO:0000313" key="5">
    <source>
        <dbReference type="Proteomes" id="UP000248330"/>
    </source>
</evidence>
<evidence type="ECO:0000313" key="4">
    <source>
        <dbReference type="EMBL" id="PXV66507.1"/>
    </source>
</evidence>
<evidence type="ECO:0000256" key="1">
    <source>
        <dbReference type="ARBA" id="ARBA00007924"/>
    </source>
</evidence>
<dbReference type="InterPro" id="IPR037914">
    <property type="entry name" value="SpoVT-AbrB_sf"/>
</dbReference>
<dbReference type="SUPFAM" id="SSF89447">
    <property type="entry name" value="AbrB/MazE/MraZ-like"/>
    <property type="match status" value="1"/>
</dbReference>
<reference evidence="4 5" key="1">
    <citation type="submission" date="2018-04" db="EMBL/GenBank/DDBJ databases">
        <title>Genomic Encyclopedia of Type Strains, Phase IV (KMG-IV): sequencing the most valuable type-strain genomes for metagenomic binning, comparative biology and taxonomic classification.</title>
        <authorList>
            <person name="Goeker M."/>
        </authorList>
    </citation>
    <scope>NUCLEOTIDE SEQUENCE [LARGE SCALE GENOMIC DNA]</scope>
    <source>
        <strain evidence="4 5">DSM 104150</strain>
    </source>
</reference>
<dbReference type="Pfam" id="PF04014">
    <property type="entry name" value="MazE_antitoxin"/>
    <property type="match status" value="1"/>
</dbReference>
<dbReference type="RefSeq" id="WP_110265793.1">
    <property type="nucleotide sequence ID" value="NZ_CAWNXA010000007.1"/>
</dbReference>